<reference evidence="3" key="2">
    <citation type="submission" date="2011-02" db="EMBL/GenBank/DDBJ databases">
        <authorList>
            <person name="MacLean D."/>
        </authorList>
    </citation>
    <scope>NUCLEOTIDE SEQUENCE</scope>
</reference>
<proteinExistence type="predicted"/>
<protein>
    <submittedName>
        <fullName evidence="3">Putative polyprotein</fullName>
    </submittedName>
</protein>
<dbReference type="InterPro" id="IPR043502">
    <property type="entry name" value="DNA/RNA_pol_sf"/>
</dbReference>
<dbReference type="AlphaFoldDB" id="F0W3P3"/>
<feature type="compositionally biased region" description="Basic and acidic residues" evidence="1">
    <location>
        <begin position="332"/>
        <end position="346"/>
    </location>
</feature>
<organism evidence="3">
    <name type="scientific">Albugo laibachii Nc14</name>
    <dbReference type="NCBI Taxonomy" id="890382"/>
    <lineage>
        <taxon>Eukaryota</taxon>
        <taxon>Sar</taxon>
        <taxon>Stramenopiles</taxon>
        <taxon>Oomycota</taxon>
        <taxon>Peronosporomycetes</taxon>
        <taxon>Albuginales</taxon>
        <taxon>Albuginaceae</taxon>
        <taxon>Albugo</taxon>
    </lineage>
</organism>
<dbReference type="HOGENOM" id="CLU_770327_0_0_1"/>
<accession>F0W3P3</accession>
<gene>
    <name evidence="3" type="primary">AlNc14C14G1630</name>
    <name evidence="3" type="ORF">ALNC14_018560</name>
</gene>
<dbReference type="SUPFAM" id="SSF56672">
    <property type="entry name" value="DNA/RNA polymerases"/>
    <property type="match status" value="1"/>
</dbReference>
<dbReference type="EMBL" id="FR824059">
    <property type="protein sequence ID" value="CCA15713.1"/>
    <property type="molecule type" value="Genomic_DNA"/>
</dbReference>
<evidence type="ECO:0000313" key="3">
    <source>
        <dbReference type="EMBL" id="CCA15713.1"/>
    </source>
</evidence>
<dbReference type="InterPro" id="IPR013103">
    <property type="entry name" value="RVT_2"/>
</dbReference>
<evidence type="ECO:0000256" key="1">
    <source>
        <dbReference type="SAM" id="MobiDB-lite"/>
    </source>
</evidence>
<feature type="region of interest" description="Disordered" evidence="1">
    <location>
        <begin position="331"/>
        <end position="360"/>
    </location>
</feature>
<evidence type="ECO:0000259" key="2">
    <source>
        <dbReference type="Pfam" id="PF07727"/>
    </source>
</evidence>
<feature type="domain" description="Reverse transcriptase Ty1/copia-type" evidence="2">
    <location>
        <begin position="9"/>
        <end position="213"/>
    </location>
</feature>
<reference evidence="3" key="1">
    <citation type="journal article" date="2011" name="PLoS Biol.">
        <title>Gene gain and loss during evolution of obligate parasitism in the white rust pathogen of Arabidopsis thaliana.</title>
        <authorList>
            <person name="Kemen E."/>
            <person name="Gardiner A."/>
            <person name="Schultz-Larsen T."/>
            <person name="Kemen A.C."/>
            <person name="Balmuth A.L."/>
            <person name="Robert-Seilaniantz A."/>
            <person name="Bailey K."/>
            <person name="Holub E."/>
            <person name="Studholme D.J."/>
            <person name="Maclean D."/>
            <person name="Jones J.D."/>
        </authorList>
    </citation>
    <scope>NUCLEOTIDE SEQUENCE</scope>
</reference>
<name>F0W3P3_9STRA</name>
<dbReference type="Pfam" id="PF07727">
    <property type="entry name" value="RVT_2"/>
    <property type="match status" value="1"/>
</dbReference>
<sequence>MNRNEFGGVEKYKARLVVLGYRQKKGVDYTGIYAPVANMNSIRVYLSACCHQGFHIQQYHVEPALLNGHLDEEVYIYPPRGVQVQANKVCLLKRSLYGLKQAAATWFKTISQVFLEMGFRHCRTDSCIFFRQRGNSVVYIVLYVDDMSIGAKTLEEIKAISDKLSRKFKLKYLGKVKFMLGIQLDYDREQRSMKICQTSSINKIVEKFNQVDAKLAKSGKDCEGFEIAKGAYLESNLFSRLDHLQMGVEDRELVGRNVVHGDVVLLMPVKSQGGAKQLIRVTDVFSGLTMPISLRPSVKFSFYLPNSKHLSKIHLEKRTSACVRKMVMNEYNNDKQPKLRQNHESIMKPPSDNHQTGRDP</sequence>